<keyword evidence="2" id="KW-1185">Reference proteome</keyword>
<dbReference type="EMBL" id="CP001965">
    <property type="protein sequence ID" value="ADE12137.1"/>
    <property type="molecule type" value="Genomic_DNA"/>
</dbReference>
<dbReference type="InterPro" id="IPR052042">
    <property type="entry name" value="Tail_sheath_structural"/>
</dbReference>
<dbReference type="eggNOG" id="COG3497">
    <property type="taxonomic scope" value="Bacteria"/>
</dbReference>
<dbReference type="OrthoDB" id="8576398at2"/>
<evidence type="ECO:0008006" key="3">
    <source>
        <dbReference type="Google" id="ProtNLM"/>
    </source>
</evidence>
<protein>
    <recommendedName>
        <fullName evidence="3">Phage tail protein</fullName>
    </recommendedName>
</protein>
<dbReference type="PANTHER" id="PTHR35861:SF2">
    <property type="entry name" value="FELS-2 PROPHAGE PROTEIN"/>
    <property type="match status" value="1"/>
</dbReference>
<dbReference type="AlphaFoldDB" id="D5CT51"/>
<gene>
    <name evidence="1" type="ordered locus">Slit_1908</name>
</gene>
<sequence>MLFQLGQLNATALQAPGVYPQIVPPKNRYINGVPTDIYAQVGIASWGPKNSPMVIGSPSDAQRLYGVQQVRKYDLASAIAIGFQVGAYNQRVVRVTDGTDSAATVNLMDTNATPAIGASVAGIYTGTVGNTITAGITAGTKQSTFKLTVTLPGYAPEVFDNIAGTGATFWQNLVSAVNNGQSGTRGPSQLVVASIGVGTAAPNVVTTYTLASGTDGTTTLTDSVLVGTDGTARTGMYALRGTGAQVLNLVDVTDQTQWTAINTFVLGEGMYYFGQGPAGASYSTVGTSLNTAGVDSYGCKILVGDWEYWQDNVNGQSRMMAPATFAAARCASQGPHLSTLNKPIAGITGTQRVNANQPYSNADIAGVVAARLDLISNPCPGGNYYGAQTGRNSSSNSATNGDNYTRMTNYLGMTLAQSFGWVVGALQTTDLRKTAKGSMDAFLSNLEQAGMIGDVNGGPAFAVQIDANNNPSNRVALGYLQADVQVKYLSVVFDFLINLEGGQSVQINLKQ</sequence>
<dbReference type="HOGENOM" id="CLU_026839_0_0_4"/>
<evidence type="ECO:0000313" key="2">
    <source>
        <dbReference type="Proteomes" id="UP000001625"/>
    </source>
</evidence>
<organism evidence="1 2">
    <name type="scientific">Sideroxydans lithotrophicus (strain ES-1)</name>
    <dbReference type="NCBI Taxonomy" id="580332"/>
    <lineage>
        <taxon>Bacteria</taxon>
        <taxon>Pseudomonadati</taxon>
        <taxon>Pseudomonadota</taxon>
        <taxon>Betaproteobacteria</taxon>
        <taxon>Nitrosomonadales</taxon>
        <taxon>Gallionellaceae</taxon>
        <taxon>Sideroxydans</taxon>
    </lineage>
</organism>
<accession>D5CT51</accession>
<dbReference type="PANTHER" id="PTHR35861">
    <property type="match status" value="1"/>
</dbReference>
<dbReference type="RefSeq" id="WP_013030035.1">
    <property type="nucleotide sequence ID" value="NC_013959.1"/>
</dbReference>
<evidence type="ECO:0000313" key="1">
    <source>
        <dbReference type="EMBL" id="ADE12137.1"/>
    </source>
</evidence>
<name>D5CT51_SIDLE</name>
<reference evidence="1 2" key="1">
    <citation type="submission" date="2010-03" db="EMBL/GenBank/DDBJ databases">
        <title>Complete sequence of Sideroxydans lithotrophicus ES-1.</title>
        <authorList>
            <consortium name="US DOE Joint Genome Institute"/>
            <person name="Lucas S."/>
            <person name="Copeland A."/>
            <person name="Lapidus A."/>
            <person name="Cheng J.-F."/>
            <person name="Bruce D."/>
            <person name="Goodwin L."/>
            <person name="Pitluck S."/>
            <person name="Munk A.C."/>
            <person name="Detter J.C."/>
            <person name="Han C."/>
            <person name="Tapia R."/>
            <person name="Larimer F."/>
            <person name="Land M."/>
            <person name="Hauser L."/>
            <person name="Kyrpides N."/>
            <person name="Ivanova N."/>
            <person name="Emerson D."/>
            <person name="Woyke T."/>
        </authorList>
    </citation>
    <scope>NUCLEOTIDE SEQUENCE [LARGE SCALE GENOMIC DNA]</scope>
    <source>
        <strain evidence="1 2">ES-1</strain>
    </source>
</reference>
<dbReference type="Proteomes" id="UP000001625">
    <property type="component" value="Chromosome"/>
</dbReference>
<dbReference type="Gene3D" id="3.40.50.11780">
    <property type="match status" value="1"/>
</dbReference>
<dbReference type="STRING" id="580332.Slit_1908"/>
<proteinExistence type="predicted"/>
<dbReference type="KEGG" id="slt:Slit_1908"/>